<evidence type="ECO:0000313" key="5">
    <source>
        <dbReference type="Proteomes" id="UP001303324"/>
    </source>
</evidence>
<evidence type="ECO:0000259" key="3">
    <source>
        <dbReference type="Pfam" id="PF11611"/>
    </source>
</evidence>
<evidence type="ECO:0000256" key="1">
    <source>
        <dbReference type="ARBA" id="ARBA00022729"/>
    </source>
</evidence>
<name>A0ABY9VHG7_9BACI</name>
<sequence>MRKLIFVVLLLSLLIGCNIDEYSNSSKIEKEQPIQKDRNEVTPSPRKSMNDYAPNPQVTDDRTLLSAGETFRDEKGAAKLLAYTKLDKGLTAGPIEMVLKEAKIIDYTPDYSLIDFYHSYTHEEQFTFLKIFVEIENKSNEILNFAPVSHIQSDTGEEKTWAEDIYLEELNGAIRPGEKKAGNIGFIVENSDINSIQVTTSKVLNQDEKETFEEQTVDFKF</sequence>
<dbReference type="RefSeq" id="WP_311070735.1">
    <property type="nucleotide sequence ID" value="NZ_CP134494.1"/>
</dbReference>
<protein>
    <recommendedName>
        <fullName evidence="3">DUF4352 domain-containing protein</fullName>
    </recommendedName>
</protein>
<dbReference type="Proteomes" id="UP001303324">
    <property type="component" value="Chromosome"/>
</dbReference>
<dbReference type="InterPro" id="IPR029051">
    <property type="entry name" value="DUF4352"/>
</dbReference>
<dbReference type="InterPro" id="IPR029050">
    <property type="entry name" value="Immunoprotect_excell_Ig-like"/>
</dbReference>
<dbReference type="EMBL" id="CP134494">
    <property type="protein sequence ID" value="WNF21122.1"/>
    <property type="molecule type" value="Genomic_DNA"/>
</dbReference>
<dbReference type="Pfam" id="PF11611">
    <property type="entry name" value="DUF4352"/>
    <property type="match status" value="1"/>
</dbReference>
<gene>
    <name evidence="4" type="ORF">RH061_13015</name>
</gene>
<feature type="region of interest" description="Disordered" evidence="2">
    <location>
        <begin position="28"/>
        <end position="55"/>
    </location>
</feature>
<feature type="domain" description="DUF4352" evidence="3">
    <location>
        <begin position="123"/>
        <end position="193"/>
    </location>
</feature>
<accession>A0ABY9VHG7</accession>
<dbReference type="PROSITE" id="PS51257">
    <property type="entry name" value="PROKAR_LIPOPROTEIN"/>
    <property type="match status" value="1"/>
</dbReference>
<evidence type="ECO:0000256" key="2">
    <source>
        <dbReference type="SAM" id="MobiDB-lite"/>
    </source>
</evidence>
<dbReference type="Gene3D" id="2.60.40.1240">
    <property type="match status" value="1"/>
</dbReference>
<keyword evidence="1" id="KW-0732">Signal</keyword>
<reference evidence="4 5" key="1">
    <citation type="submission" date="2023-09" db="EMBL/GenBank/DDBJ databases">
        <title>Microbial mechanism of fulvic acid promoting antimony reduction mineralization in rice fields.</title>
        <authorList>
            <person name="Chen G."/>
            <person name="Lan J."/>
        </authorList>
    </citation>
    <scope>NUCLEOTIDE SEQUENCE [LARGE SCALE GENOMIC DNA]</scope>
    <source>
        <strain evidence="4 5">PS1</strain>
    </source>
</reference>
<feature type="compositionally biased region" description="Basic and acidic residues" evidence="2">
    <location>
        <begin position="28"/>
        <end position="40"/>
    </location>
</feature>
<proteinExistence type="predicted"/>
<organism evidence="4 5">
    <name type="scientific">Mesobacillus jeotgali</name>
    <dbReference type="NCBI Taxonomy" id="129985"/>
    <lineage>
        <taxon>Bacteria</taxon>
        <taxon>Bacillati</taxon>
        <taxon>Bacillota</taxon>
        <taxon>Bacilli</taxon>
        <taxon>Bacillales</taxon>
        <taxon>Bacillaceae</taxon>
        <taxon>Mesobacillus</taxon>
    </lineage>
</organism>
<keyword evidence="5" id="KW-1185">Reference proteome</keyword>
<evidence type="ECO:0000313" key="4">
    <source>
        <dbReference type="EMBL" id="WNF21122.1"/>
    </source>
</evidence>